<evidence type="ECO:0000256" key="6">
    <source>
        <dbReference type="ARBA" id="ARBA00022679"/>
    </source>
</evidence>
<dbReference type="CDD" id="cd16922">
    <property type="entry name" value="HATPase_EvgS-ArcB-TorS-like"/>
    <property type="match status" value="1"/>
</dbReference>
<feature type="transmembrane region" description="Helical" evidence="19">
    <location>
        <begin position="269"/>
        <end position="288"/>
    </location>
</feature>
<evidence type="ECO:0000256" key="17">
    <source>
        <dbReference type="ARBA" id="ARBA00070152"/>
    </source>
</evidence>
<dbReference type="Pfam" id="PF02518">
    <property type="entry name" value="HATPase_c"/>
    <property type="match status" value="1"/>
</dbReference>
<dbReference type="SMART" id="SM00091">
    <property type="entry name" value="PAS"/>
    <property type="match status" value="1"/>
</dbReference>
<evidence type="ECO:0000259" key="22">
    <source>
        <dbReference type="PROSITE" id="PS50112"/>
    </source>
</evidence>
<dbReference type="KEGG" id="mass:CR152_26530"/>
<dbReference type="Pfam" id="PF00512">
    <property type="entry name" value="HisKA"/>
    <property type="match status" value="1"/>
</dbReference>
<dbReference type="Pfam" id="PF01627">
    <property type="entry name" value="Hpt"/>
    <property type="match status" value="1"/>
</dbReference>
<dbReference type="SMART" id="SM00387">
    <property type="entry name" value="HATPase_c"/>
    <property type="match status" value="1"/>
</dbReference>
<evidence type="ECO:0000313" key="24">
    <source>
        <dbReference type="Proteomes" id="UP000229897"/>
    </source>
</evidence>
<evidence type="ECO:0000256" key="13">
    <source>
        <dbReference type="ARBA" id="ARBA00023012"/>
    </source>
</evidence>
<dbReference type="Gene3D" id="3.40.50.2300">
    <property type="match status" value="2"/>
</dbReference>
<dbReference type="InterPro" id="IPR005467">
    <property type="entry name" value="His_kinase_dom"/>
</dbReference>
<dbReference type="SMART" id="SM00388">
    <property type="entry name" value="HisKA"/>
    <property type="match status" value="1"/>
</dbReference>
<comment type="function">
    <text evidence="16">Member of the two-component regulatory system BvgS/BvgA. Phosphorylates BvgA via a four-step phosphorelay in response to environmental signals.</text>
</comment>
<keyword evidence="8" id="KW-0732">Signal</keyword>
<evidence type="ECO:0000256" key="19">
    <source>
        <dbReference type="SAM" id="Phobius"/>
    </source>
</evidence>
<evidence type="ECO:0000256" key="2">
    <source>
        <dbReference type="ARBA" id="ARBA00004651"/>
    </source>
</evidence>
<dbReference type="InterPro" id="IPR036890">
    <property type="entry name" value="HATPase_C_sf"/>
</dbReference>
<dbReference type="InterPro" id="IPR003594">
    <property type="entry name" value="HATPase_dom"/>
</dbReference>
<dbReference type="GO" id="GO:0006355">
    <property type="term" value="P:regulation of DNA-templated transcription"/>
    <property type="evidence" value="ECO:0007669"/>
    <property type="project" value="InterPro"/>
</dbReference>
<dbReference type="Proteomes" id="UP000229897">
    <property type="component" value="Chromosome"/>
</dbReference>
<feature type="domain" description="Response regulatory" evidence="21">
    <location>
        <begin position="1116"/>
        <end position="1233"/>
    </location>
</feature>
<comment type="catalytic activity">
    <reaction evidence="1">
        <text>ATP + protein L-histidine = ADP + protein N-phospho-L-histidine.</text>
        <dbReference type="EC" id="2.7.13.3"/>
    </reaction>
</comment>
<dbReference type="InterPro" id="IPR035965">
    <property type="entry name" value="PAS-like_dom_sf"/>
</dbReference>
<dbReference type="InterPro" id="IPR008207">
    <property type="entry name" value="Sig_transdc_His_kin_Hpt_dom"/>
</dbReference>
<dbReference type="Pfam" id="PF00072">
    <property type="entry name" value="Response_reg"/>
    <property type="match status" value="2"/>
</dbReference>
<proteinExistence type="predicted"/>
<dbReference type="GO" id="GO:0005524">
    <property type="term" value="F:ATP binding"/>
    <property type="evidence" value="ECO:0007669"/>
    <property type="project" value="UniProtKB-KW"/>
</dbReference>
<evidence type="ECO:0000256" key="4">
    <source>
        <dbReference type="ARBA" id="ARBA00022475"/>
    </source>
</evidence>
<accession>A0A2D2DRR8</accession>
<keyword evidence="7 19" id="KW-0812">Transmembrane</keyword>
<evidence type="ECO:0000256" key="5">
    <source>
        <dbReference type="ARBA" id="ARBA00022553"/>
    </source>
</evidence>
<evidence type="ECO:0000256" key="3">
    <source>
        <dbReference type="ARBA" id="ARBA00012438"/>
    </source>
</evidence>
<dbReference type="FunFam" id="3.30.565.10:FF:000010">
    <property type="entry name" value="Sensor histidine kinase RcsC"/>
    <property type="match status" value="1"/>
</dbReference>
<dbReference type="EMBL" id="CP024608">
    <property type="protein sequence ID" value="ATQ77664.1"/>
    <property type="molecule type" value="Genomic_DNA"/>
</dbReference>
<evidence type="ECO:0000256" key="1">
    <source>
        <dbReference type="ARBA" id="ARBA00000085"/>
    </source>
</evidence>
<keyword evidence="11" id="KW-0067">ATP-binding</keyword>
<dbReference type="EC" id="2.7.13.3" evidence="3"/>
<keyword evidence="6" id="KW-0808">Transferase</keyword>
<feature type="domain" description="PAS" evidence="22">
    <location>
        <begin position="572"/>
        <end position="625"/>
    </location>
</feature>
<dbReference type="SUPFAM" id="SSF47384">
    <property type="entry name" value="Homodimeric domain of signal transducing histidine kinase"/>
    <property type="match status" value="1"/>
</dbReference>
<keyword evidence="5 18" id="KW-0597">Phosphoprotein</keyword>
<keyword evidence="13" id="KW-0902">Two-component regulatory system</keyword>
<dbReference type="InterPro" id="IPR001789">
    <property type="entry name" value="Sig_transdc_resp-reg_receiver"/>
</dbReference>
<evidence type="ECO:0000256" key="8">
    <source>
        <dbReference type="ARBA" id="ARBA00022729"/>
    </source>
</evidence>
<dbReference type="InterPro" id="IPR036641">
    <property type="entry name" value="HPT_dom_sf"/>
</dbReference>
<evidence type="ECO:0000256" key="7">
    <source>
        <dbReference type="ARBA" id="ARBA00022692"/>
    </source>
</evidence>
<dbReference type="Pfam" id="PF00989">
    <property type="entry name" value="PAS"/>
    <property type="match status" value="1"/>
</dbReference>
<dbReference type="InterPro" id="IPR011006">
    <property type="entry name" value="CheY-like_superfamily"/>
</dbReference>
<feature type="transmembrane region" description="Helical" evidence="19">
    <location>
        <begin position="55"/>
        <end position="73"/>
    </location>
</feature>
<dbReference type="PROSITE" id="PS50112">
    <property type="entry name" value="PAS"/>
    <property type="match status" value="1"/>
</dbReference>
<dbReference type="GO" id="GO:0005886">
    <property type="term" value="C:plasma membrane"/>
    <property type="evidence" value="ECO:0007669"/>
    <property type="project" value="UniProtKB-SubCell"/>
</dbReference>
<keyword evidence="9" id="KW-0547">Nucleotide-binding</keyword>
<dbReference type="InterPro" id="IPR004358">
    <property type="entry name" value="Sig_transdc_His_kin-like_C"/>
</dbReference>
<dbReference type="InterPro" id="IPR000014">
    <property type="entry name" value="PAS"/>
</dbReference>
<dbReference type="Gene3D" id="1.10.287.130">
    <property type="match status" value="1"/>
</dbReference>
<evidence type="ECO:0000256" key="14">
    <source>
        <dbReference type="ARBA" id="ARBA00023026"/>
    </source>
</evidence>
<name>A0A2D2DRR8_9BURK</name>
<keyword evidence="4" id="KW-1003">Cell membrane</keyword>
<feature type="transmembrane region" description="Helical" evidence="19">
    <location>
        <begin position="119"/>
        <end position="145"/>
    </location>
</feature>
<feature type="domain" description="Response regulatory" evidence="21">
    <location>
        <begin position="964"/>
        <end position="1086"/>
    </location>
</feature>
<dbReference type="InterPro" id="IPR013767">
    <property type="entry name" value="PAS_fold"/>
</dbReference>
<protein>
    <recommendedName>
        <fullName evidence="17">Virulence sensor protein BvgS</fullName>
        <ecNumber evidence="3">2.7.13.3</ecNumber>
    </recommendedName>
</protein>
<dbReference type="PRINTS" id="PR00344">
    <property type="entry name" value="BCTRLSENSOR"/>
</dbReference>
<dbReference type="SUPFAM" id="SSF47226">
    <property type="entry name" value="Histidine-containing phosphotransfer domain, HPT domain"/>
    <property type="match status" value="1"/>
</dbReference>
<evidence type="ECO:0000256" key="9">
    <source>
        <dbReference type="ARBA" id="ARBA00022741"/>
    </source>
</evidence>
<evidence type="ECO:0000256" key="15">
    <source>
        <dbReference type="ARBA" id="ARBA00023136"/>
    </source>
</evidence>
<dbReference type="GO" id="GO:0000155">
    <property type="term" value="F:phosphorelay sensor kinase activity"/>
    <property type="evidence" value="ECO:0007669"/>
    <property type="project" value="InterPro"/>
</dbReference>
<keyword evidence="24" id="KW-1185">Reference proteome</keyword>
<dbReference type="Gene3D" id="3.30.565.10">
    <property type="entry name" value="Histidine kinase-like ATPase, C-terminal domain"/>
    <property type="match status" value="1"/>
</dbReference>
<dbReference type="PROSITE" id="PS50110">
    <property type="entry name" value="RESPONSE_REGULATORY"/>
    <property type="match status" value="2"/>
</dbReference>
<dbReference type="PANTHER" id="PTHR45339">
    <property type="entry name" value="HYBRID SIGNAL TRANSDUCTION HISTIDINE KINASE J"/>
    <property type="match status" value="1"/>
</dbReference>
<dbReference type="CDD" id="cd00082">
    <property type="entry name" value="HisKA"/>
    <property type="match status" value="1"/>
</dbReference>
<feature type="transmembrane region" description="Helical" evidence="19">
    <location>
        <begin position="165"/>
        <end position="183"/>
    </location>
</feature>
<dbReference type="Gene3D" id="1.20.120.160">
    <property type="entry name" value="HPT domain"/>
    <property type="match status" value="1"/>
</dbReference>
<dbReference type="PANTHER" id="PTHR45339:SF1">
    <property type="entry name" value="HYBRID SIGNAL TRANSDUCTION HISTIDINE KINASE J"/>
    <property type="match status" value="1"/>
</dbReference>
<dbReference type="SUPFAM" id="SSF52172">
    <property type="entry name" value="CheY-like"/>
    <property type="match status" value="2"/>
</dbReference>
<evidence type="ECO:0000256" key="18">
    <source>
        <dbReference type="PROSITE-ProRule" id="PRU00169"/>
    </source>
</evidence>
<dbReference type="PROSITE" id="PS50109">
    <property type="entry name" value="HIS_KIN"/>
    <property type="match status" value="1"/>
</dbReference>
<evidence type="ECO:0000256" key="11">
    <source>
        <dbReference type="ARBA" id="ARBA00022840"/>
    </source>
</evidence>
<dbReference type="SMART" id="SM00448">
    <property type="entry name" value="REC"/>
    <property type="match status" value="2"/>
</dbReference>
<sequence>MPRDNHQARQYDLINTRGWNTTLGAGGYAHFPVVTFTSPHPGFPMKKFVFSAEQTAGLFVGLLGTLVAVRWIFNSNTIGTLIPGSAQMGINSPILFIAAGVCCCLVLPRVRPKRWHGPLWHACALLLLVLPALVLVEHITGLNLGIDFVRVPTAPTASTPHPGRMAPNTCIGFLLAGIALRLIRLPRRSRRQAGLLTFCAAGVTGLGLAALAGYFLKLEVLYRMAAYNAMVTPTAVGMSVLGLGLWSLRNSVTVRGDVLDKENRITARAIAVVALVAVSAGAAGFAAMRDSYEESIADNMRLSAVSSAATVGNSLETSLWFPRTIASRPPVTGPVARLAAGADDAPARAALLQAAGSFMNAGISALRFESLDGRVLASIGVFTDPGTGAGQPLLTGGQRARLLWPGHYVLATENEVRDGGRVVGRMLAEQQLPIVDRLLAGIRASSPSSDVLLCSLDGKDALCAPTRFYPNTFRIPMLKPDGKVNLPINHALLGNTGVTVTRDLRGVAVFAAYTPIREFGLGVVVKSNLDTVYLPLRNKANTLMLMLIALVGLGASMLLIQVRPLLAQLVREQRRIKVILENSNDAFIAIGVDGCITDWNTEAERTFGWSAAEAIGRRLSELIIPPAQRAAHEAGFLQFTRSGTGPVINNRLEVTALCRDGREIPIEMSVAAFHTADGYVANAFVRDISERRRLAGEIAARATELEHERDRAQAASRAKGEFVANMSHELRTPMNAVLGMTYLLGHTDLKPEQRKYLDMIRSSGQSLMGIMNDILDFSKIEGGRMELAEARFDLGDVLAAVADIMSVSAGDKDLDLAIGVEPDVPRALVGDALRLQQVLVNLAGNAIKFTEHGEVSVLVDASAREDDRLTLRIRVRDTGIGMDQAQQARLFSPFTQGDSSTTRRFGGTGLGLTISKHLAEMMKGTIELDSAAGRGSEFTVSLPLRVAPDQDDASAPEAPLGSLRLLVVDDNATSRDYLSKTIAGWRWEAEVAGSGAEALEMVARAAAVQRHYDVVLLDWQMPDMDGAATMRALRERMPAARLPIALMVNAYGRGKLMDSGAAGQADAILSKPVTGSSLFDTVHEVLVQRAQAAARPAGALTALHGAGSTVRLDGVRLLLAEDNELNQVVARGILESVGARLDIVGNGQLALARLAANPGAYDLVLMDIQMPVMDGFAAARRIRAGLRLTLPVLALTAGVTESERRACADAGMNDVIAKPIEVDEMLRAIVRHLPGLERGGAPAAAVVVAAPATPALPVLRLGPLIEIARGNPEHLAAVASLVRRVVGEGHHQFDQARVHWDAGRDLDAAMALHSLRGGIGSVGAKRFAAASLELEQSLKGEPAGDTAALFLCAARELDAAVDAAREWLAQQDAAAGASATSAPAPSST</sequence>
<evidence type="ECO:0000259" key="20">
    <source>
        <dbReference type="PROSITE" id="PS50109"/>
    </source>
</evidence>
<keyword evidence="15 19" id="KW-0472">Membrane</keyword>
<dbReference type="SUPFAM" id="SSF55874">
    <property type="entry name" value="ATPase domain of HSP90 chaperone/DNA topoisomerase II/histidine kinase"/>
    <property type="match status" value="1"/>
</dbReference>
<feature type="modified residue" description="4-aspartylphosphate" evidence="18">
    <location>
        <position position="1167"/>
    </location>
</feature>
<keyword evidence="14" id="KW-0843">Virulence</keyword>
<dbReference type="FunFam" id="1.10.287.130:FF:000004">
    <property type="entry name" value="Ethylene receptor 1"/>
    <property type="match status" value="1"/>
</dbReference>
<evidence type="ECO:0000256" key="16">
    <source>
        <dbReference type="ARBA" id="ARBA00058004"/>
    </source>
</evidence>
<dbReference type="SUPFAM" id="SSF55785">
    <property type="entry name" value="PYP-like sensor domain (PAS domain)"/>
    <property type="match status" value="1"/>
</dbReference>
<dbReference type="NCBIfam" id="TIGR00229">
    <property type="entry name" value="sensory_box"/>
    <property type="match status" value="1"/>
</dbReference>
<comment type="subcellular location">
    <subcellularLocation>
        <location evidence="2">Cell membrane</location>
        <topology evidence="2">Multi-pass membrane protein</topology>
    </subcellularLocation>
</comment>
<organism evidence="23 24">
    <name type="scientific">Massilia violaceinigra</name>
    <dbReference type="NCBI Taxonomy" id="2045208"/>
    <lineage>
        <taxon>Bacteria</taxon>
        <taxon>Pseudomonadati</taxon>
        <taxon>Pseudomonadota</taxon>
        <taxon>Betaproteobacteria</taxon>
        <taxon>Burkholderiales</taxon>
        <taxon>Oxalobacteraceae</taxon>
        <taxon>Telluria group</taxon>
        <taxon>Massilia</taxon>
    </lineage>
</organism>
<dbReference type="InterPro" id="IPR036097">
    <property type="entry name" value="HisK_dim/P_sf"/>
</dbReference>
<dbReference type="InterPro" id="IPR003661">
    <property type="entry name" value="HisK_dim/P_dom"/>
</dbReference>
<reference evidence="23" key="1">
    <citation type="submission" date="2017-10" db="EMBL/GenBank/DDBJ databases">
        <title>Massilia psychrophilum sp. nov., a novel purple-pigmented bacterium isolated from Tianshan glacier, Xinjiang Municipality, China.</title>
        <authorList>
            <person name="Wang H."/>
        </authorList>
    </citation>
    <scope>NUCLEOTIDE SEQUENCE [LARGE SCALE GENOMIC DNA]</scope>
    <source>
        <strain evidence="23">B2</strain>
    </source>
</reference>
<feature type="domain" description="Histidine kinase" evidence="20">
    <location>
        <begin position="725"/>
        <end position="946"/>
    </location>
</feature>
<feature type="transmembrane region" description="Helical" evidence="19">
    <location>
        <begin position="195"/>
        <end position="215"/>
    </location>
</feature>
<evidence type="ECO:0000256" key="10">
    <source>
        <dbReference type="ARBA" id="ARBA00022777"/>
    </source>
</evidence>
<evidence type="ECO:0000313" key="23">
    <source>
        <dbReference type="EMBL" id="ATQ77664.1"/>
    </source>
</evidence>
<feature type="transmembrane region" description="Helical" evidence="19">
    <location>
        <begin position="85"/>
        <end position="107"/>
    </location>
</feature>
<feature type="transmembrane region" description="Helical" evidence="19">
    <location>
        <begin position="227"/>
        <end position="248"/>
    </location>
</feature>
<dbReference type="CDD" id="cd00130">
    <property type="entry name" value="PAS"/>
    <property type="match status" value="1"/>
</dbReference>
<dbReference type="Gene3D" id="3.30.450.20">
    <property type="entry name" value="PAS domain"/>
    <property type="match status" value="1"/>
</dbReference>
<evidence type="ECO:0000259" key="21">
    <source>
        <dbReference type="PROSITE" id="PS50110"/>
    </source>
</evidence>
<evidence type="ECO:0000256" key="12">
    <source>
        <dbReference type="ARBA" id="ARBA00022989"/>
    </source>
</evidence>
<keyword evidence="10" id="KW-0418">Kinase</keyword>
<dbReference type="CDD" id="cd17546">
    <property type="entry name" value="REC_hyHK_CKI1_RcsC-like"/>
    <property type="match status" value="2"/>
</dbReference>
<feature type="modified residue" description="4-aspartylphosphate" evidence="18">
    <location>
        <position position="1018"/>
    </location>
</feature>
<gene>
    <name evidence="23" type="ORF">CR152_26530</name>
</gene>
<keyword evidence="12 19" id="KW-1133">Transmembrane helix</keyword>